<keyword evidence="5" id="KW-0175">Coiled coil</keyword>
<dbReference type="OrthoDB" id="9799825at2"/>
<dbReference type="AlphaFoldDB" id="A0A0A6Y2L0"/>
<comment type="caution">
    <text evidence="7">The sequence shown here is derived from an EMBL/GenBank/DDBJ whole genome shotgun (WGS) entry which is preliminary data.</text>
</comment>
<dbReference type="PIRSF" id="PIRSF000770">
    <property type="entry name" value="RNA_pol_sigma-SigE/K"/>
    <property type="match status" value="1"/>
</dbReference>
<dbReference type="InterPro" id="IPR007630">
    <property type="entry name" value="RNA_pol_sigma70_r4"/>
</dbReference>
<dbReference type="GO" id="GO:0006352">
    <property type="term" value="P:DNA-templated transcription initiation"/>
    <property type="evidence" value="ECO:0007669"/>
    <property type="project" value="InterPro"/>
</dbReference>
<dbReference type="InterPro" id="IPR014284">
    <property type="entry name" value="RNA_pol_sigma-70_dom"/>
</dbReference>
<evidence type="ECO:0000256" key="3">
    <source>
        <dbReference type="ARBA" id="ARBA00023125"/>
    </source>
</evidence>
<dbReference type="RefSeq" id="WP_035352946.1">
    <property type="nucleotide sequence ID" value="NZ_JRUN01000004.1"/>
</dbReference>
<dbReference type="STRING" id="363870.NG54_02445"/>
<dbReference type="NCBIfam" id="TIGR02479">
    <property type="entry name" value="FliA_WhiG"/>
    <property type="match status" value="1"/>
</dbReference>
<dbReference type="InterPro" id="IPR013325">
    <property type="entry name" value="RNA_pol_sigma_r2"/>
</dbReference>
<dbReference type="NCBIfam" id="NF005809">
    <property type="entry name" value="PRK07670.1"/>
    <property type="match status" value="1"/>
</dbReference>
<dbReference type="PROSITE" id="PS00716">
    <property type="entry name" value="SIGMA70_2"/>
    <property type="match status" value="1"/>
</dbReference>
<protein>
    <submittedName>
        <fullName evidence="7">RNA polymerase sigma factor SigD</fullName>
    </submittedName>
</protein>
<evidence type="ECO:0000256" key="1">
    <source>
        <dbReference type="ARBA" id="ARBA00023015"/>
    </source>
</evidence>
<dbReference type="Gene3D" id="1.20.140.160">
    <property type="match status" value="1"/>
</dbReference>
<dbReference type="Pfam" id="PF04542">
    <property type="entry name" value="Sigma70_r2"/>
    <property type="match status" value="1"/>
</dbReference>
<dbReference type="NCBIfam" id="NF005413">
    <property type="entry name" value="PRK06986.1"/>
    <property type="match status" value="1"/>
</dbReference>
<proteinExistence type="predicted"/>
<keyword evidence="2" id="KW-0731">Sigma factor</keyword>
<dbReference type="Gene3D" id="1.10.1740.10">
    <property type="match status" value="1"/>
</dbReference>
<dbReference type="CDD" id="cd06171">
    <property type="entry name" value="Sigma70_r4"/>
    <property type="match status" value="1"/>
</dbReference>
<dbReference type="GO" id="GO:0003899">
    <property type="term" value="F:DNA-directed RNA polymerase activity"/>
    <property type="evidence" value="ECO:0007669"/>
    <property type="project" value="InterPro"/>
</dbReference>
<keyword evidence="4" id="KW-0804">Transcription</keyword>
<evidence type="ECO:0000313" key="7">
    <source>
        <dbReference type="EMBL" id="KHD86522.1"/>
    </source>
</evidence>
<evidence type="ECO:0000313" key="8">
    <source>
        <dbReference type="Proteomes" id="UP000030588"/>
    </source>
</evidence>
<dbReference type="InterPro" id="IPR000943">
    <property type="entry name" value="RNA_pol_sigma70"/>
</dbReference>
<dbReference type="NCBIfam" id="TIGR02937">
    <property type="entry name" value="sigma70-ECF"/>
    <property type="match status" value="1"/>
</dbReference>
<dbReference type="InterPro" id="IPR012845">
    <property type="entry name" value="RNA_pol_sigma_FliA_WhiG"/>
</dbReference>
<dbReference type="Pfam" id="PF04545">
    <property type="entry name" value="Sigma70_r4"/>
    <property type="match status" value="1"/>
</dbReference>
<dbReference type="SUPFAM" id="SSF88659">
    <property type="entry name" value="Sigma3 and sigma4 domains of RNA polymerase sigma factors"/>
    <property type="match status" value="2"/>
</dbReference>
<dbReference type="PANTHER" id="PTHR30385">
    <property type="entry name" value="SIGMA FACTOR F FLAGELLAR"/>
    <property type="match status" value="1"/>
</dbReference>
<name>A0A0A6Y2L0_9BACI</name>
<sequence>MSQSILEKEQYYWNLWTNCRDEKARDFLVKRYMPLVSYHVQRIAVGLPRNVSTDDLKSLGMFGLLDSLNKFDPSRQLKFDTYASFRIRGAILDGLRKEDWLSRGTREKAKKIESTIERLEQQYMRQVSAKEVAEELEISEEDVYMTMNEQFFANVLSLDETSNDHEDGELKYSNSIKDQESVLPEDELVKQETIAELTKVIATLKEKERLVLSLFYHEELTLTEIGEVLGLSTSRISQIHSKAIYKLREIMEKTMK</sequence>
<reference evidence="7 8" key="1">
    <citation type="submission" date="2014-10" db="EMBL/GenBank/DDBJ databases">
        <title>Draft genome of phytase producing Bacillus ginsengihumi strain M2.11.</title>
        <authorList>
            <person name="Toymentseva A."/>
            <person name="Boulygina E.A."/>
            <person name="Kazakov S.V."/>
            <person name="Kayumov I."/>
            <person name="Suleimanova A.D."/>
            <person name="Mardanova A.M."/>
            <person name="Maria S.N."/>
            <person name="Sergey M.Y."/>
            <person name="Sharipova M.R."/>
        </authorList>
    </citation>
    <scope>NUCLEOTIDE SEQUENCE [LARGE SCALE GENOMIC DNA]</scope>
    <source>
        <strain evidence="7 8">M2.11</strain>
    </source>
</reference>
<dbReference type="InterPro" id="IPR007624">
    <property type="entry name" value="RNA_pol_sigma70_r3"/>
</dbReference>
<evidence type="ECO:0000259" key="6">
    <source>
        <dbReference type="PROSITE" id="PS00716"/>
    </source>
</evidence>
<evidence type="ECO:0000256" key="5">
    <source>
        <dbReference type="SAM" id="Coils"/>
    </source>
</evidence>
<dbReference type="PANTHER" id="PTHR30385:SF7">
    <property type="entry name" value="RNA POLYMERASE SIGMA FACTOR FLIA"/>
    <property type="match status" value="1"/>
</dbReference>
<dbReference type="GO" id="GO:0016987">
    <property type="term" value="F:sigma factor activity"/>
    <property type="evidence" value="ECO:0007669"/>
    <property type="project" value="UniProtKB-KW"/>
</dbReference>
<feature type="domain" description="RNA polymerase sigma-70" evidence="6">
    <location>
        <begin position="221"/>
        <end position="247"/>
    </location>
</feature>
<dbReference type="EMBL" id="JRUN01000004">
    <property type="protein sequence ID" value="KHD86522.1"/>
    <property type="molecule type" value="Genomic_DNA"/>
</dbReference>
<evidence type="ECO:0000256" key="2">
    <source>
        <dbReference type="ARBA" id="ARBA00023082"/>
    </source>
</evidence>
<dbReference type="InterPro" id="IPR007627">
    <property type="entry name" value="RNA_pol_sigma70_r2"/>
</dbReference>
<gene>
    <name evidence="7" type="ORF">NG54_02445</name>
</gene>
<evidence type="ECO:0000256" key="4">
    <source>
        <dbReference type="ARBA" id="ARBA00023163"/>
    </source>
</evidence>
<organism evidence="7 8">
    <name type="scientific">Heyndrickxia ginsengihumi</name>
    <dbReference type="NCBI Taxonomy" id="363870"/>
    <lineage>
        <taxon>Bacteria</taxon>
        <taxon>Bacillati</taxon>
        <taxon>Bacillota</taxon>
        <taxon>Bacilli</taxon>
        <taxon>Bacillales</taxon>
        <taxon>Bacillaceae</taxon>
        <taxon>Heyndrickxia</taxon>
    </lineage>
</organism>
<dbReference type="Pfam" id="PF04539">
    <property type="entry name" value="Sigma70_r3"/>
    <property type="match status" value="1"/>
</dbReference>
<keyword evidence="3" id="KW-0238">DNA-binding</keyword>
<dbReference type="GO" id="GO:0003677">
    <property type="term" value="F:DNA binding"/>
    <property type="evidence" value="ECO:0007669"/>
    <property type="project" value="UniProtKB-KW"/>
</dbReference>
<keyword evidence="1" id="KW-0805">Transcription regulation</keyword>
<feature type="coiled-coil region" evidence="5">
    <location>
        <begin position="102"/>
        <end position="136"/>
    </location>
</feature>
<dbReference type="PRINTS" id="PR00046">
    <property type="entry name" value="SIGMA70FCT"/>
</dbReference>
<dbReference type="Proteomes" id="UP000030588">
    <property type="component" value="Unassembled WGS sequence"/>
</dbReference>
<dbReference type="InterPro" id="IPR013324">
    <property type="entry name" value="RNA_pol_sigma_r3/r4-like"/>
</dbReference>
<accession>A0A0A6Y2L0</accession>
<dbReference type="SUPFAM" id="SSF88946">
    <property type="entry name" value="Sigma2 domain of RNA polymerase sigma factors"/>
    <property type="match status" value="1"/>
</dbReference>